<reference evidence="2" key="1">
    <citation type="submission" date="2021-01" db="EMBL/GenBank/DDBJ databases">
        <title>Modified the classification status of verrucomicrobia.</title>
        <authorList>
            <person name="Feng X."/>
        </authorList>
    </citation>
    <scope>NUCLEOTIDE SEQUENCE</scope>
    <source>
        <strain evidence="2">KCTC 22201</strain>
    </source>
</reference>
<keyword evidence="1" id="KW-0812">Transmembrane</keyword>
<dbReference type="AlphaFoldDB" id="A0A934RAJ7"/>
<keyword evidence="1" id="KW-0472">Membrane</keyword>
<keyword evidence="1" id="KW-1133">Transmembrane helix</keyword>
<accession>A0A934RAJ7</accession>
<protein>
    <submittedName>
        <fullName evidence="2">Uncharacterized protein</fullName>
    </submittedName>
</protein>
<dbReference type="EMBL" id="JAENII010000002">
    <property type="protein sequence ID" value="MBK1825819.1"/>
    <property type="molecule type" value="Genomic_DNA"/>
</dbReference>
<evidence type="ECO:0000313" key="2">
    <source>
        <dbReference type="EMBL" id="MBK1825819.1"/>
    </source>
</evidence>
<feature type="transmembrane region" description="Helical" evidence="1">
    <location>
        <begin position="28"/>
        <end position="47"/>
    </location>
</feature>
<dbReference type="Proteomes" id="UP000658278">
    <property type="component" value="Unassembled WGS sequence"/>
</dbReference>
<dbReference type="RefSeq" id="WP_200275877.1">
    <property type="nucleotide sequence ID" value="NZ_JAENII010000002.1"/>
</dbReference>
<organism evidence="2 3">
    <name type="scientific">Haloferula rosea</name>
    <dbReference type="NCBI Taxonomy" id="490093"/>
    <lineage>
        <taxon>Bacteria</taxon>
        <taxon>Pseudomonadati</taxon>
        <taxon>Verrucomicrobiota</taxon>
        <taxon>Verrucomicrobiia</taxon>
        <taxon>Verrucomicrobiales</taxon>
        <taxon>Verrucomicrobiaceae</taxon>
        <taxon>Haloferula</taxon>
    </lineage>
</organism>
<proteinExistence type="predicted"/>
<sequence length="98" mass="10836">MMVALAAIMIGLIYAGIAHVIESEAFHSVSAWVGGGLGLFVMGWLIWRATMARPSRPNCGMNKLQRRPDLHDPDGNSWRVFHCPECQRSARITKLGSD</sequence>
<comment type="caution">
    <text evidence="2">The sequence shown here is derived from an EMBL/GenBank/DDBJ whole genome shotgun (WGS) entry which is preliminary data.</text>
</comment>
<gene>
    <name evidence="2" type="ORF">JIN81_02210</name>
</gene>
<keyword evidence="3" id="KW-1185">Reference proteome</keyword>
<evidence type="ECO:0000256" key="1">
    <source>
        <dbReference type="SAM" id="Phobius"/>
    </source>
</evidence>
<name>A0A934RAJ7_9BACT</name>
<evidence type="ECO:0000313" key="3">
    <source>
        <dbReference type="Proteomes" id="UP000658278"/>
    </source>
</evidence>